<keyword evidence="13 16" id="KW-0472">Membrane</keyword>
<feature type="transmembrane region" description="Helical" evidence="16">
    <location>
        <begin position="197"/>
        <end position="218"/>
    </location>
</feature>
<keyword evidence="6" id="KW-0808">Transferase</keyword>
<dbReference type="EC" id="2.7.13.3" evidence="3"/>
<evidence type="ECO:0000256" key="12">
    <source>
        <dbReference type="ARBA" id="ARBA00023012"/>
    </source>
</evidence>
<evidence type="ECO:0000256" key="5">
    <source>
        <dbReference type="ARBA" id="ARBA00022553"/>
    </source>
</evidence>
<dbReference type="CDD" id="cd00075">
    <property type="entry name" value="HATPase"/>
    <property type="match status" value="1"/>
</dbReference>
<gene>
    <name evidence="19" type="ORF">SAMN04487783_0350</name>
</gene>
<dbReference type="CDD" id="cd06225">
    <property type="entry name" value="HAMP"/>
    <property type="match status" value="1"/>
</dbReference>
<evidence type="ECO:0000256" key="6">
    <source>
        <dbReference type="ARBA" id="ARBA00022679"/>
    </source>
</evidence>
<keyword evidence="9 19" id="KW-0418">Kinase</keyword>
<dbReference type="Pfam" id="PF00512">
    <property type="entry name" value="HisKA"/>
    <property type="match status" value="1"/>
</dbReference>
<comment type="caution">
    <text evidence="19">The sequence shown here is derived from an EMBL/GenBank/DDBJ whole genome shotgun (WGS) entry which is preliminary data.</text>
</comment>
<name>A0AA94HKG4_9MICO</name>
<dbReference type="GO" id="GO:0005886">
    <property type="term" value="C:plasma membrane"/>
    <property type="evidence" value="ECO:0007669"/>
    <property type="project" value="UniProtKB-SubCell"/>
</dbReference>
<dbReference type="FunFam" id="1.10.287.130:FF:000010">
    <property type="entry name" value="Two-component sensor histidine kinase"/>
    <property type="match status" value="1"/>
</dbReference>
<dbReference type="InterPro" id="IPR003661">
    <property type="entry name" value="HisK_dim/P_dom"/>
</dbReference>
<dbReference type="InterPro" id="IPR003660">
    <property type="entry name" value="HAMP_dom"/>
</dbReference>
<keyword evidence="20" id="KW-1185">Reference proteome</keyword>
<dbReference type="SUPFAM" id="SSF47384">
    <property type="entry name" value="Homodimeric domain of signal transducing histidine kinase"/>
    <property type="match status" value="1"/>
</dbReference>
<dbReference type="SMART" id="SM00387">
    <property type="entry name" value="HATPase_c"/>
    <property type="match status" value="1"/>
</dbReference>
<dbReference type="InterPro" id="IPR004358">
    <property type="entry name" value="Sig_transdc_His_kin-like_C"/>
</dbReference>
<evidence type="ECO:0000256" key="16">
    <source>
        <dbReference type="SAM" id="Phobius"/>
    </source>
</evidence>
<keyword evidence="11 16" id="KW-1133">Transmembrane helix</keyword>
<dbReference type="SUPFAM" id="SSF55874">
    <property type="entry name" value="ATPase domain of HSP90 chaperone/DNA topoisomerase II/histidine kinase"/>
    <property type="match status" value="1"/>
</dbReference>
<keyword evidence="7 16" id="KW-0812">Transmembrane</keyword>
<dbReference type="PRINTS" id="PR00344">
    <property type="entry name" value="BCTRLSENSOR"/>
</dbReference>
<dbReference type="CDD" id="cd00082">
    <property type="entry name" value="HisKA"/>
    <property type="match status" value="1"/>
</dbReference>
<keyword evidence="12" id="KW-0902">Two-component regulatory system</keyword>
<evidence type="ECO:0000256" key="2">
    <source>
        <dbReference type="ARBA" id="ARBA00004651"/>
    </source>
</evidence>
<dbReference type="EMBL" id="FOZN01000001">
    <property type="protein sequence ID" value="SFR99455.1"/>
    <property type="molecule type" value="Genomic_DNA"/>
</dbReference>
<dbReference type="Gene3D" id="6.10.340.10">
    <property type="match status" value="1"/>
</dbReference>
<dbReference type="InterPro" id="IPR003594">
    <property type="entry name" value="HATPase_dom"/>
</dbReference>
<proteinExistence type="predicted"/>
<feature type="domain" description="Histidine kinase" evidence="17">
    <location>
        <begin position="286"/>
        <end position="503"/>
    </location>
</feature>
<dbReference type="Gene3D" id="3.30.565.10">
    <property type="entry name" value="Histidine kinase-like ATPase, C-terminal domain"/>
    <property type="match status" value="1"/>
</dbReference>
<sequence>MWERAIGVFRRSLQARVVAASMALSTLALVGVFGYMSASVGQNLFETRRDDALVEAVQASGEMQQIFNEAVTQNLTSGEVDALQDTALQAISGIISSRSTTEYAMLRSNGQAETLLQMNDVQSQAFEADLLTFDLRRAVADAPESPFYQSVRIATPTGDQPGLIVGTAVDVPLTGQYELYLMTSLQSTQETLDFMQLTMMLGGLALIALIGMITWMVARLIVGPVQTAAESSARIAAGELDVRIPVRGDDELAKLGRSFNDMADSISRQINELATLSTVQQRFVSDVSHELRTPLTTIRLAGDVLYDRRTSFDPVTSRTVELLYTQIERFEQLLADLLELSRFDAGASQLEIEPTNLVRLAEREIEAVQPLAAERGTELRLVAPGGHFEAEVDPRRIRRILQNLLGNAIDHGEGKPVVVIVDSSTDAAGIAVRDHGVGMSEEEAQRVFDRFWRADPSRQRRTGGSGLGLSISRDDAALHGGWIDIWSKPGEGTQFRLTLPRAGATAVASPIELVPDDTQPLALPVAMPPDGSTPEPAREPDSDGTALFDPAVSTTTVSTDTGGNEVSPTDSGITSTDTTATEEADR</sequence>
<protein>
    <recommendedName>
        <fullName evidence="14">Sensor histidine kinase MtrB</fullName>
        <ecNumber evidence="3">2.7.13.3</ecNumber>
    </recommendedName>
</protein>
<dbReference type="InterPro" id="IPR005467">
    <property type="entry name" value="His_kinase_dom"/>
</dbReference>
<accession>A0AA94HKG4</accession>
<dbReference type="GO" id="GO:0005524">
    <property type="term" value="F:ATP binding"/>
    <property type="evidence" value="ECO:0007669"/>
    <property type="project" value="UniProtKB-KW"/>
</dbReference>
<keyword evidence="10" id="KW-0067">ATP-binding</keyword>
<dbReference type="PROSITE" id="PS50109">
    <property type="entry name" value="HIS_KIN"/>
    <property type="match status" value="1"/>
</dbReference>
<organism evidence="19 20">
    <name type="scientific">Agrococcus baldri</name>
    <dbReference type="NCBI Taxonomy" id="153730"/>
    <lineage>
        <taxon>Bacteria</taxon>
        <taxon>Bacillati</taxon>
        <taxon>Actinomycetota</taxon>
        <taxon>Actinomycetes</taxon>
        <taxon>Micrococcales</taxon>
        <taxon>Microbacteriaceae</taxon>
        <taxon>Agrococcus</taxon>
    </lineage>
</organism>
<dbReference type="InterPro" id="IPR047669">
    <property type="entry name" value="MtrAB_MtrB"/>
</dbReference>
<evidence type="ECO:0000313" key="20">
    <source>
        <dbReference type="Proteomes" id="UP000198506"/>
    </source>
</evidence>
<evidence type="ECO:0000256" key="9">
    <source>
        <dbReference type="ARBA" id="ARBA00022777"/>
    </source>
</evidence>
<dbReference type="Pfam" id="PF00672">
    <property type="entry name" value="HAMP"/>
    <property type="match status" value="1"/>
</dbReference>
<feature type="domain" description="HAMP" evidence="18">
    <location>
        <begin position="219"/>
        <end position="271"/>
    </location>
</feature>
<keyword evidence="4" id="KW-1003">Cell membrane</keyword>
<evidence type="ECO:0000256" key="15">
    <source>
        <dbReference type="SAM" id="MobiDB-lite"/>
    </source>
</evidence>
<dbReference type="GO" id="GO:0000155">
    <property type="term" value="F:phosphorelay sensor kinase activity"/>
    <property type="evidence" value="ECO:0007669"/>
    <property type="project" value="InterPro"/>
</dbReference>
<keyword evidence="8" id="KW-0547">Nucleotide-binding</keyword>
<dbReference type="Pfam" id="PF02518">
    <property type="entry name" value="HATPase_c"/>
    <property type="match status" value="1"/>
</dbReference>
<dbReference type="SMART" id="SM00388">
    <property type="entry name" value="HisKA"/>
    <property type="match status" value="1"/>
</dbReference>
<comment type="subcellular location">
    <subcellularLocation>
        <location evidence="2">Cell membrane</location>
        <topology evidence="2">Multi-pass membrane protein</topology>
    </subcellularLocation>
</comment>
<dbReference type="FunFam" id="3.30.565.10:FF:000013">
    <property type="entry name" value="Two-component sensor histidine kinase"/>
    <property type="match status" value="1"/>
</dbReference>
<dbReference type="AlphaFoldDB" id="A0AA94HKG4"/>
<dbReference type="SUPFAM" id="SSF158472">
    <property type="entry name" value="HAMP domain-like"/>
    <property type="match status" value="1"/>
</dbReference>
<evidence type="ECO:0000313" key="19">
    <source>
        <dbReference type="EMBL" id="SFR99455.1"/>
    </source>
</evidence>
<evidence type="ECO:0000256" key="14">
    <source>
        <dbReference type="ARBA" id="ARBA00035305"/>
    </source>
</evidence>
<dbReference type="PANTHER" id="PTHR43547:SF2">
    <property type="entry name" value="HYBRID SIGNAL TRANSDUCTION HISTIDINE KINASE C"/>
    <property type="match status" value="1"/>
</dbReference>
<keyword evidence="5" id="KW-0597">Phosphoprotein</keyword>
<evidence type="ECO:0000256" key="4">
    <source>
        <dbReference type="ARBA" id="ARBA00022475"/>
    </source>
</evidence>
<evidence type="ECO:0000256" key="1">
    <source>
        <dbReference type="ARBA" id="ARBA00000085"/>
    </source>
</evidence>
<feature type="region of interest" description="Disordered" evidence="15">
    <location>
        <begin position="520"/>
        <end position="586"/>
    </location>
</feature>
<comment type="catalytic activity">
    <reaction evidence="1">
        <text>ATP + protein L-histidine = ADP + protein N-phospho-L-histidine.</text>
        <dbReference type="EC" id="2.7.13.3"/>
    </reaction>
</comment>
<evidence type="ECO:0000259" key="18">
    <source>
        <dbReference type="PROSITE" id="PS50885"/>
    </source>
</evidence>
<feature type="compositionally biased region" description="Low complexity" evidence="15">
    <location>
        <begin position="552"/>
        <end position="579"/>
    </location>
</feature>
<evidence type="ECO:0000256" key="7">
    <source>
        <dbReference type="ARBA" id="ARBA00022692"/>
    </source>
</evidence>
<evidence type="ECO:0000256" key="11">
    <source>
        <dbReference type="ARBA" id="ARBA00022989"/>
    </source>
</evidence>
<dbReference type="PANTHER" id="PTHR43547">
    <property type="entry name" value="TWO-COMPONENT HISTIDINE KINASE"/>
    <property type="match status" value="1"/>
</dbReference>
<evidence type="ECO:0000256" key="3">
    <source>
        <dbReference type="ARBA" id="ARBA00012438"/>
    </source>
</evidence>
<dbReference type="PROSITE" id="PS50885">
    <property type="entry name" value="HAMP"/>
    <property type="match status" value="1"/>
</dbReference>
<dbReference type="InterPro" id="IPR036890">
    <property type="entry name" value="HATPase_C_sf"/>
</dbReference>
<feature type="transmembrane region" description="Helical" evidence="16">
    <location>
        <begin position="17"/>
        <end position="38"/>
    </location>
</feature>
<evidence type="ECO:0000256" key="8">
    <source>
        <dbReference type="ARBA" id="ARBA00022741"/>
    </source>
</evidence>
<dbReference type="NCBIfam" id="NF040691">
    <property type="entry name" value="MtrAB_MtrB"/>
    <property type="match status" value="1"/>
</dbReference>
<dbReference type="InterPro" id="IPR036097">
    <property type="entry name" value="HisK_dim/P_sf"/>
</dbReference>
<evidence type="ECO:0000256" key="10">
    <source>
        <dbReference type="ARBA" id="ARBA00022840"/>
    </source>
</evidence>
<dbReference type="Gene3D" id="1.10.287.130">
    <property type="match status" value="1"/>
</dbReference>
<evidence type="ECO:0000256" key="13">
    <source>
        <dbReference type="ARBA" id="ARBA00023136"/>
    </source>
</evidence>
<reference evidence="19 20" key="1">
    <citation type="submission" date="2016-10" db="EMBL/GenBank/DDBJ databases">
        <authorList>
            <person name="Varghese N."/>
            <person name="Submissions S."/>
        </authorList>
    </citation>
    <scope>NUCLEOTIDE SEQUENCE [LARGE SCALE GENOMIC DNA]</scope>
    <source>
        <strain evidence="19 20">IAM 15147</strain>
    </source>
</reference>
<evidence type="ECO:0000259" key="17">
    <source>
        <dbReference type="PROSITE" id="PS50109"/>
    </source>
</evidence>
<dbReference type="SMART" id="SM00304">
    <property type="entry name" value="HAMP"/>
    <property type="match status" value="1"/>
</dbReference>
<dbReference type="Proteomes" id="UP000198506">
    <property type="component" value="Unassembled WGS sequence"/>
</dbReference>